<reference evidence="9 10" key="1">
    <citation type="submission" date="2023-01" db="EMBL/GenBank/DDBJ databases">
        <title>Analysis of 21 Apiospora genomes using comparative genomics revels a genus with tremendous synthesis potential of carbohydrate active enzymes and secondary metabolites.</title>
        <authorList>
            <person name="Sorensen T."/>
        </authorList>
    </citation>
    <scope>NUCLEOTIDE SEQUENCE [LARGE SCALE GENOMIC DNA]</scope>
    <source>
        <strain evidence="9 10">CBS 114990</strain>
    </source>
</reference>
<comment type="caution">
    <text evidence="9">The sequence shown here is derived from an EMBL/GenBank/DDBJ whole genome shotgun (WGS) entry which is preliminary data.</text>
</comment>
<dbReference type="InterPro" id="IPR051143">
    <property type="entry name" value="TrkH_K-transport"/>
</dbReference>
<evidence type="ECO:0000256" key="3">
    <source>
        <dbReference type="ARBA" id="ARBA00022692"/>
    </source>
</evidence>
<keyword evidence="3 8" id="KW-0812">Transmembrane</keyword>
<keyword evidence="5" id="KW-0406">Ion transport</keyword>
<feature type="compositionally biased region" description="Polar residues" evidence="7">
    <location>
        <begin position="275"/>
        <end position="285"/>
    </location>
</feature>
<name>A0ABR1UT23_9PEZI</name>
<evidence type="ECO:0000313" key="9">
    <source>
        <dbReference type="EMBL" id="KAK8060994.1"/>
    </source>
</evidence>
<dbReference type="Proteomes" id="UP001433268">
    <property type="component" value="Unassembled WGS sequence"/>
</dbReference>
<evidence type="ECO:0000256" key="7">
    <source>
        <dbReference type="SAM" id="MobiDB-lite"/>
    </source>
</evidence>
<keyword evidence="10" id="KW-1185">Reference proteome</keyword>
<dbReference type="EMBL" id="JAQQWN010000011">
    <property type="protein sequence ID" value="KAK8060994.1"/>
    <property type="molecule type" value="Genomic_DNA"/>
</dbReference>
<feature type="transmembrane region" description="Helical" evidence="8">
    <location>
        <begin position="128"/>
        <end position="147"/>
    </location>
</feature>
<dbReference type="InterPro" id="IPR003445">
    <property type="entry name" value="Cat_transpt"/>
</dbReference>
<keyword evidence="4 8" id="KW-1133">Transmembrane helix</keyword>
<evidence type="ECO:0000313" key="10">
    <source>
        <dbReference type="Proteomes" id="UP001433268"/>
    </source>
</evidence>
<proteinExistence type="predicted"/>
<feature type="non-terminal residue" evidence="9">
    <location>
        <position position="1"/>
    </location>
</feature>
<keyword evidence="6 8" id="KW-0472">Membrane</keyword>
<dbReference type="Pfam" id="PF02386">
    <property type="entry name" value="TrkH"/>
    <property type="match status" value="1"/>
</dbReference>
<gene>
    <name evidence="9" type="ORF">PG997_015215</name>
</gene>
<evidence type="ECO:0000256" key="2">
    <source>
        <dbReference type="ARBA" id="ARBA00022448"/>
    </source>
</evidence>
<accession>A0ABR1UT23</accession>
<protein>
    <submittedName>
        <fullName evidence="9">Trk family potassium uptake protein</fullName>
    </submittedName>
</protein>
<feature type="region of interest" description="Disordered" evidence="7">
    <location>
        <begin position="265"/>
        <end position="333"/>
    </location>
</feature>
<evidence type="ECO:0000256" key="4">
    <source>
        <dbReference type="ARBA" id="ARBA00022989"/>
    </source>
</evidence>
<dbReference type="PANTHER" id="PTHR31064:SF30">
    <property type="entry name" value="HIGH-AFFINITY POTASSIUM TRANSPORT PROTEIN-RELATED"/>
    <property type="match status" value="1"/>
</dbReference>
<dbReference type="PANTHER" id="PTHR31064">
    <property type="entry name" value="POTASSIUM TRANSPORT PROTEIN DDB_G0292412-RELATED"/>
    <property type="match status" value="1"/>
</dbReference>
<sequence length="333" mass="36578">GYVVAIPDPHHPQPGGSDLFIILDLGSGPVAELPLDIRFLDGWFQAASTRTAGFAVLNLSQLHPAVQTSYLIMMYISVFPIAISVRRTNVYEEKALGLYGSGGDNEEHNGSGFSYVGAHLRRQLSFDLWYIFIGYFILTISEGPRLINNDFSMFAVLFEVVSAYGTVGLSLGYTGINASLCSQFTVVGKLVMIAMQIRGRHRGLPYGLDRAILLPSEHLNRKEAEDAEAKLQRRMSATSLVPDRGANLTRGRSRSVDRPNMLTQFLHPGPAYPTVSHTLSKSRSMARSERSVGMGTYDSIRRTTTEPPSDENDSVTKDVPGPRRASTQPTSTH</sequence>
<keyword evidence="2" id="KW-0813">Transport</keyword>
<evidence type="ECO:0000256" key="5">
    <source>
        <dbReference type="ARBA" id="ARBA00023065"/>
    </source>
</evidence>
<evidence type="ECO:0000256" key="6">
    <source>
        <dbReference type="ARBA" id="ARBA00023136"/>
    </source>
</evidence>
<organism evidence="9 10">
    <name type="scientific">Apiospora hydei</name>
    <dbReference type="NCBI Taxonomy" id="1337664"/>
    <lineage>
        <taxon>Eukaryota</taxon>
        <taxon>Fungi</taxon>
        <taxon>Dikarya</taxon>
        <taxon>Ascomycota</taxon>
        <taxon>Pezizomycotina</taxon>
        <taxon>Sordariomycetes</taxon>
        <taxon>Xylariomycetidae</taxon>
        <taxon>Amphisphaeriales</taxon>
        <taxon>Apiosporaceae</taxon>
        <taxon>Apiospora</taxon>
    </lineage>
</organism>
<dbReference type="RefSeq" id="XP_066660414.1">
    <property type="nucleotide sequence ID" value="XM_066819529.1"/>
</dbReference>
<evidence type="ECO:0000256" key="1">
    <source>
        <dbReference type="ARBA" id="ARBA00004141"/>
    </source>
</evidence>
<evidence type="ECO:0000256" key="8">
    <source>
        <dbReference type="SAM" id="Phobius"/>
    </source>
</evidence>
<dbReference type="GeneID" id="92052589"/>
<feature type="transmembrane region" description="Helical" evidence="8">
    <location>
        <begin position="68"/>
        <end position="85"/>
    </location>
</feature>
<comment type="subcellular location">
    <subcellularLocation>
        <location evidence="1">Membrane</location>
        <topology evidence="1">Multi-pass membrane protein</topology>
    </subcellularLocation>
</comment>